<proteinExistence type="predicted"/>
<reference evidence="1" key="1">
    <citation type="journal article" date="2018" name="DNA Res.">
        <title>Multiple hybrid de novo genome assembly of finger millet, an orphan allotetraploid crop.</title>
        <authorList>
            <person name="Hatakeyama M."/>
            <person name="Aluri S."/>
            <person name="Balachadran M.T."/>
            <person name="Sivarajan S.R."/>
            <person name="Patrignani A."/>
            <person name="Gruter S."/>
            <person name="Poveda L."/>
            <person name="Shimizu-Inatsugi R."/>
            <person name="Baeten J."/>
            <person name="Francoijs K.J."/>
            <person name="Nataraja K.N."/>
            <person name="Reddy Y.A.N."/>
            <person name="Phadnis S."/>
            <person name="Ravikumar R.L."/>
            <person name="Schlapbach R."/>
            <person name="Sreeman S.M."/>
            <person name="Shimizu K.K."/>
        </authorList>
    </citation>
    <scope>NUCLEOTIDE SEQUENCE</scope>
</reference>
<name>A0AAV5FPD9_ELECO</name>
<accession>A0AAV5FPD9</accession>
<evidence type="ECO:0000313" key="2">
    <source>
        <dbReference type="Proteomes" id="UP001054889"/>
    </source>
</evidence>
<reference evidence="1" key="2">
    <citation type="submission" date="2021-12" db="EMBL/GenBank/DDBJ databases">
        <title>Resequencing data analysis of finger millet.</title>
        <authorList>
            <person name="Hatakeyama M."/>
            <person name="Aluri S."/>
            <person name="Balachadran M.T."/>
            <person name="Sivarajan S.R."/>
            <person name="Poveda L."/>
            <person name="Shimizu-Inatsugi R."/>
            <person name="Schlapbach R."/>
            <person name="Sreeman S.M."/>
            <person name="Shimizu K.K."/>
        </authorList>
    </citation>
    <scope>NUCLEOTIDE SEQUENCE</scope>
</reference>
<gene>
    <name evidence="1" type="primary">gb25614</name>
    <name evidence="1" type="ORF">PR202_gb25614</name>
</gene>
<keyword evidence="2" id="KW-1185">Reference proteome</keyword>
<dbReference type="Proteomes" id="UP001054889">
    <property type="component" value="Unassembled WGS sequence"/>
</dbReference>
<dbReference type="EMBL" id="BQKI01000090">
    <property type="protein sequence ID" value="GJN36724.1"/>
    <property type="molecule type" value="Genomic_DNA"/>
</dbReference>
<comment type="caution">
    <text evidence="1">The sequence shown here is derived from an EMBL/GenBank/DDBJ whole genome shotgun (WGS) entry which is preliminary data.</text>
</comment>
<dbReference type="AlphaFoldDB" id="A0AAV5FPD9"/>
<evidence type="ECO:0000313" key="1">
    <source>
        <dbReference type="EMBL" id="GJN36724.1"/>
    </source>
</evidence>
<sequence>MAASTAALTSGSMVSLCSGDKVNRALLAACPASSPASGMGYPDDDLDEEDTLTFRIRPWLLWCRRGPLGSYGAASSRGS</sequence>
<protein>
    <submittedName>
        <fullName evidence="1">Uncharacterized protein</fullName>
    </submittedName>
</protein>
<organism evidence="1 2">
    <name type="scientific">Eleusine coracana subsp. coracana</name>
    <dbReference type="NCBI Taxonomy" id="191504"/>
    <lineage>
        <taxon>Eukaryota</taxon>
        <taxon>Viridiplantae</taxon>
        <taxon>Streptophyta</taxon>
        <taxon>Embryophyta</taxon>
        <taxon>Tracheophyta</taxon>
        <taxon>Spermatophyta</taxon>
        <taxon>Magnoliopsida</taxon>
        <taxon>Liliopsida</taxon>
        <taxon>Poales</taxon>
        <taxon>Poaceae</taxon>
        <taxon>PACMAD clade</taxon>
        <taxon>Chloridoideae</taxon>
        <taxon>Cynodonteae</taxon>
        <taxon>Eleusininae</taxon>
        <taxon>Eleusine</taxon>
    </lineage>
</organism>